<keyword evidence="1" id="KW-0808">Transferase</keyword>
<dbReference type="SUPFAM" id="SSF52540">
    <property type="entry name" value="P-loop containing nucleoside triphosphate hydrolases"/>
    <property type="match status" value="1"/>
</dbReference>
<reference evidence="4" key="3">
    <citation type="submission" date="2025-09" db="UniProtKB">
        <authorList>
            <consortium name="Ensembl"/>
        </authorList>
    </citation>
    <scope>IDENTIFICATION</scope>
</reference>
<evidence type="ECO:0000313" key="4">
    <source>
        <dbReference type="Ensembl" id="ENSCSEP00000008299.1"/>
    </source>
</evidence>
<organism evidence="4 5">
    <name type="scientific">Cynoglossus semilaevis</name>
    <name type="common">Tongue sole</name>
    <dbReference type="NCBI Taxonomy" id="244447"/>
    <lineage>
        <taxon>Eukaryota</taxon>
        <taxon>Metazoa</taxon>
        <taxon>Chordata</taxon>
        <taxon>Craniata</taxon>
        <taxon>Vertebrata</taxon>
        <taxon>Euteleostomi</taxon>
        <taxon>Actinopterygii</taxon>
        <taxon>Neopterygii</taxon>
        <taxon>Teleostei</taxon>
        <taxon>Neoteleostei</taxon>
        <taxon>Acanthomorphata</taxon>
        <taxon>Carangaria</taxon>
        <taxon>Pleuronectiformes</taxon>
        <taxon>Pleuronectoidei</taxon>
        <taxon>Cynoglossidae</taxon>
        <taxon>Cynoglossinae</taxon>
        <taxon>Cynoglossus</taxon>
    </lineage>
</organism>
<sequence length="487" mass="57179">MDVNWGSWMLRALRTCLKKSLFLSITLSVLTCLVIFYNLLGHETEFLHNLTLHQRLDKPPLAPTPTTVSKNNDSIDVELLTMTIITKLEYVPRKVPEEKEVMKLDPNLFSVIPRHYLPHIKSPCWYEEFSANLTVNPYKWNLFLLIHPSLKDVFQNLWENFDQHLHSVGDKKYRLRCLPYFYIIGQPKCGTTDLYRRLKQHPALRFNLYKEYHWWPSLHYGYVDLNTRCSKFPVTHYLDLFDMASHKIQESIKVNAILDQQALKITTVDATSSVMSNNKGWISVYKDWKDSDLKVMTLDFIYRVNPKAKIIAILRDPVERLYSDYLYFNLAKKTAEDFHVAVIRSLQMYQSCFAENSLRYCAYNSILNKESPVKLHEGMYVVYLLDWLSVFSRDQILVLQTEQYSAHIKEKMDKVFDFLDLDPLSEQLETNMVHMSRANTRSKADQAAGPMLLATRVLLKLFYHPFNQKLASVLDDKNFLWSKSEEA</sequence>
<proteinExistence type="inferred from homology"/>
<keyword evidence="2" id="KW-1133">Transmembrane helix</keyword>
<reference evidence="4" key="2">
    <citation type="submission" date="2025-08" db="UniProtKB">
        <authorList>
            <consortium name="Ensembl"/>
        </authorList>
    </citation>
    <scope>IDENTIFICATION</scope>
</reference>
<feature type="transmembrane region" description="Helical" evidence="2">
    <location>
        <begin position="21"/>
        <end position="40"/>
    </location>
</feature>
<keyword evidence="2" id="KW-0812">Transmembrane</keyword>
<dbReference type="PANTHER" id="PTHR15723:SF0">
    <property type="entry name" value="CARBOHYDRATE SULFOTRANSFERASE 15"/>
    <property type="match status" value="1"/>
</dbReference>
<keyword evidence="5" id="KW-1185">Reference proteome</keyword>
<keyword evidence="2" id="KW-0472">Membrane</keyword>
<dbReference type="Proteomes" id="UP000265120">
    <property type="component" value="Chromosome 15"/>
</dbReference>
<dbReference type="InterPro" id="IPR000863">
    <property type="entry name" value="Sulfotransferase_dom"/>
</dbReference>
<dbReference type="InParanoid" id="A0A3P8V2I5"/>
<protein>
    <recommendedName>
        <fullName evidence="1">Sulfotransferase</fullName>
        <ecNumber evidence="1">2.8.2.-</ecNumber>
    </recommendedName>
</protein>
<dbReference type="GO" id="GO:0050659">
    <property type="term" value="F:N-acetylgalactosamine 4-sulfate 6-O-sulfotransferase activity"/>
    <property type="evidence" value="ECO:0007669"/>
    <property type="project" value="TreeGrafter"/>
</dbReference>
<dbReference type="Pfam" id="PF00685">
    <property type="entry name" value="Sulfotransfer_1"/>
    <property type="match status" value="1"/>
</dbReference>
<dbReference type="InterPro" id="IPR052654">
    <property type="entry name" value="CS_Sulfotransferase"/>
</dbReference>
<dbReference type="PANTHER" id="PTHR15723">
    <property type="entry name" value="CARBOHYDRATE SULFOTRANSFERASE 15"/>
    <property type="match status" value="1"/>
</dbReference>
<dbReference type="InterPro" id="IPR027417">
    <property type="entry name" value="P-loop_NTPase"/>
</dbReference>
<accession>A0A3P8V2I5</accession>
<reference evidence="4 5" key="1">
    <citation type="journal article" date="2014" name="Nat. Genet.">
        <title>Whole-genome sequence of a flatfish provides insights into ZW sex chromosome evolution and adaptation to a benthic lifestyle.</title>
        <authorList>
            <person name="Chen S."/>
            <person name="Zhang G."/>
            <person name="Shao C."/>
            <person name="Huang Q."/>
            <person name="Liu G."/>
            <person name="Zhang P."/>
            <person name="Song W."/>
            <person name="An N."/>
            <person name="Chalopin D."/>
            <person name="Volff J.N."/>
            <person name="Hong Y."/>
            <person name="Li Q."/>
            <person name="Sha Z."/>
            <person name="Zhou H."/>
            <person name="Xie M."/>
            <person name="Yu Q."/>
            <person name="Liu Y."/>
            <person name="Xiang H."/>
            <person name="Wang N."/>
            <person name="Wu K."/>
            <person name="Yang C."/>
            <person name="Zhou Q."/>
            <person name="Liao X."/>
            <person name="Yang L."/>
            <person name="Hu Q."/>
            <person name="Zhang J."/>
            <person name="Meng L."/>
            <person name="Jin L."/>
            <person name="Tian Y."/>
            <person name="Lian J."/>
            <person name="Yang J."/>
            <person name="Miao G."/>
            <person name="Liu S."/>
            <person name="Liang Z."/>
            <person name="Yan F."/>
            <person name="Li Y."/>
            <person name="Sun B."/>
            <person name="Zhang H."/>
            <person name="Zhang J."/>
            <person name="Zhu Y."/>
            <person name="Du M."/>
            <person name="Zhao Y."/>
            <person name="Schartl M."/>
            <person name="Tang Q."/>
            <person name="Wang J."/>
        </authorList>
    </citation>
    <scope>NUCLEOTIDE SEQUENCE</scope>
</reference>
<feature type="domain" description="Sulfotransferase" evidence="3">
    <location>
        <begin position="183"/>
        <end position="445"/>
    </location>
</feature>
<evidence type="ECO:0000256" key="2">
    <source>
        <dbReference type="SAM" id="Phobius"/>
    </source>
</evidence>
<evidence type="ECO:0000259" key="3">
    <source>
        <dbReference type="Pfam" id="PF00685"/>
    </source>
</evidence>
<evidence type="ECO:0000313" key="5">
    <source>
        <dbReference type="Proteomes" id="UP000265120"/>
    </source>
</evidence>
<dbReference type="STRING" id="244447.ENSCSEP00000008299"/>
<comment type="similarity">
    <text evidence="1">Belongs to the sulfotransferase 1 family.</text>
</comment>
<dbReference type="Gene3D" id="3.40.50.300">
    <property type="entry name" value="P-loop containing nucleotide triphosphate hydrolases"/>
    <property type="match status" value="1"/>
</dbReference>
<dbReference type="GeneTree" id="ENSGT00390000004719"/>
<dbReference type="AlphaFoldDB" id="A0A3P8V2I5"/>
<dbReference type="EC" id="2.8.2.-" evidence="1"/>
<dbReference type="Ensembl" id="ENSCSET00000008385.1">
    <property type="protein sequence ID" value="ENSCSEP00000008299.1"/>
    <property type="gene ID" value="ENSCSEG00000005312.1"/>
</dbReference>
<name>A0A3P8V2I5_CYNSE</name>
<dbReference type="GO" id="GO:0019319">
    <property type="term" value="P:hexose biosynthetic process"/>
    <property type="evidence" value="ECO:0007669"/>
    <property type="project" value="TreeGrafter"/>
</dbReference>
<evidence type="ECO:0000256" key="1">
    <source>
        <dbReference type="RuleBase" id="RU361155"/>
    </source>
</evidence>